<comment type="caution">
    <text evidence="6">The sequence shown here is derived from an EMBL/GenBank/DDBJ whole genome shotgun (WGS) entry which is preliminary data.</text>
</comment>
<evidence type="ECO:0000313" key="6">
    <source>
        <dbReference type="EMBL" id="MCV2402865.1"/>
    </source>
</evidence>
<dbReference type="PANTHER" id="PTHR10173:SF52">
    <property type="entry name" value="METHIONINE-R-SULFOXIDE REDUCTASE B1"/>
    <property type="match status" value="1"/>
</dbReference>
<dbReference type="EC" id="1.8.4.12" evidence="2"/>
<evidence type="ECO:0000256" key="1">
    <source>
        <dbReference type="ARBA" id="ARBA00007174"/>
    </source>
</evidence>
<evidence type="ECO:0000256" key="4">
    <source>
        <dbReference type="ARBA" id="ARBA00048488"/>
    </source>
</evidence>
<evidence type="ECO:0000256" key="2">
    <source>
        <dbReference type="ARBA" id="ARBA00012499"/>
    </source>
</evidence>
<sequence>MSDQDINKKTLKTEEEWKKELPEDVFHITRKKGTERAFTGKYEKNHEEGQYVCRCCGALLFESNTKYDSGSGWPSFYDANKENISESMDSSLMMRRTEILCQKCDAHLGHVFDDGPQPTGLRYCVNSASLDFKKS</sequence>
<dbReference type="InterPro" id="IPR002579">
    <property type="entry name" value="Met_Sox_Rdtase_MsrB_dom"/>
</dbReference>
<feature type="domain" description="MsrB" evidence="5">
    <location>
        <begin position="14"/>
        <end position="135"/>
    </location>
</feature>
<evidence type="ECO:0000313" key="7">
    <source>
        <dbReference type="Proteomes" id="UP001209713"/>
    </source>
</evidence>
<keyword evidence="3 6" id="KW-0560">Oxidoreductase</keyword>
<comment type="catalytic activity">
    <reaction evidence="4">
        <text>L-methionyl-[protein] + [thioredoxin]-disulfide + H2O = L-methionyl-(R)-S-oxide-[protein] + [thioredoxin]-dithiol</text>
        <dbReference type="Rhea" id="RHEA:24164"/>
        <dbReference type="Rhea" id="RHEA-COMP:10698"/>
        <dbReference type="Rhea" id="RHEA-COMP:10700"/>
        <dbReference type="Rhea" id="RHEA-COMP:12313"/>
        <dbReference type="Rhea" id="RHEA-COMP:12314"/>
        <dbReference type="ChEBI" id="CHEBI:15377"/>
        <dbReference type="ChEBI" id="CHEBI:16044"/>
        <dbReference type="ChEBI" id="CHEBI:29950"/>
        <dbReference type="ChEBI" id="CHEBI:45764"/>
        <dbReference type="ChEBI" id="CHEBI:50058"/>
        <dbReference type="EC" id="1.8.4.12"/>
    </reaction>
</comment>
<dbReference type="Proteomes" id="UP001209713">
    <property type="component" value="Unassembled WGS sequence"/>
</dbReference>
<dbReference type="PROSITE" id="PS51790">
    <property type="entry name" value="MSRB"/>
    <property type="match status" value="1"/>
</dbReference>
<name>A0ABT2YSK8_9GAMM</name>
<accession>A0ABT2YSK8</accession>
<reference evidence="6 7" key="1">
    <citation type="submission" date="2022-10" db="EMBL/GenBank/DDBJ databases">
        <title>Marinomonas transparenta sp. nov. and Marinomonas sargassi sp. nov., isolated from marine alga (Sargassum natans (L.) Gaillon).</title>
        <authorList>
            <person name="Wang Y."/>
        </authorList>
    </citation>
    <scope>NUCLEOTIDE SEQUENCE [LARGE SCALE GENOMIC DNA]</scope>
    <source>
        <strain evidence="6 7">C2222</strain>
    </source>
</reference>
<dbReference type="EMBL" id="JAOVZB010000003">
    <property type="protein sequence ID" value="MCV2402865.1"/>
    <property type="molecule type" value="Genomic_DNA"/>
</dbReference>
<proteinExistence type="inferred from homology"/>
<dbReference type="NCBIfam" id="TIGR00357">
    <property type="entry name" value="peptide-methionine (R)-S-oxide reductase MsrB"/>
    <property type="match status" value="1"/>
</dbReference>
<dbReference type="SUPFAM" id="SSF51316">
    <property type="entry name" value="Mss4-like"/>
    <property type="match status" value="1"/>
</dbReference>
<organism evidence="6 7">
    <name type="scientific">Marinomonas sargassi</name>
    <dbReference type="NCBI Taxonomy" id="2984494"/>
    <lineage>
        <taxon>Bacteria</taxon>
        <taxon>Pseudomonadati</taxon>
        <taxon>Pseudomonadota</taxon>
        <taxon>Gammaproteobacteria</taxon>
        <taxon>Oceanospirillales</taxon>
        <taxon>Oceanospirillaceae</taxon>
        <taxon>Marinomonas</taxon>
    </lineage>
</organism>
<dbReference type="GO" id="GO:0033743">
    <property type="term" value="F:peptide-methionine (R)-S-oxide reductase activity"/>
    <property type="evidence" value="ECO:0007669"/>
    <property type="project" value="UniProtKB-EC"/>
</dbReference>
<gene>
    <name evidence="6" type="primary">msrB</name>
    <name evidence="6" type="ORF">OFY17_08235</name>
</gene>
<dbReference type="PANTHER" id="PTHR10173">
    <property type="entry name" value="METHIONINE SULFOXIDE REDUCTASE"/>
    <property type="match status" value="1"/>
</dbReference>
<keyword evidence="7" id="KW-1185">Reference proteome</keyword>
<dbReference type="RefSeq" id="WP_263530245.1">
    <property type="nucleotide sequence ID" value="NZ_JAOVZB010000003.1"/>
</dbReference>
<dbReference type="Gene3D" id="2.170.150.20">
    <property type="entry name" value="Peptide methionine sulfoxide reductase"/>
    <property type="match status" value="1"/>
</dbReference>
<dbReference type="Pfam" id="PF01641">
    <property type="entry name" value="SelR"/>
    <property type="match status" value="1"/>
</dbReference>
<dbReference type="InterPro" id="IPR011057">
    <property type="entry name" value="Mss4-like_sf"/>
</dbReference>
<evidence type="ECO:0000259" key="5">
    <source>
        <dbReference type="PROSITE" id="PS51790"/>
    </source>
</evidence>
<protein>
    <recommendedName>
        <fullName evidence="2">peptide-methionine (R)-S-oxide reductase</fullName>
        <ecNumber evidence="2">1.8.4.12</ecNumber>
    </recommendedName>
</protein>
<comment type="similarity">
    <text evidence="1">Belongs to the MsrB Met sulfoxide reductase family.</text>
</comment>
<evidence type="ECO:0000256" key="3">
    <source>
        <dbReference type="ARBA" id="ARBA00023002"/>
    </source>
</evidence>
<dbReference type="InterPro" id="IPR028427">
    <property type="entry name" value="Met_Sox_Rdtase_MsrB"/>
</dbReference>